<dbReference type="EMBL" id="AKOV01000001">
    <property type="protein sequence ID" value="EJB76171.1"/>
    <property type="molecule type" value="Genomic_DNA"/>
</dbReference>
<organism evidence="1 2">
    <name type="scientific">Helicobacter pylori Hp A-26</name>
    <dbReference type="NCBI Taxonomy" id="992056"/>
    <lineage>
        <taxon>Bacteria</taxon>
        <taxon>Pseudomonadati</taxon>
        <taxon>Campylobacterota</taxon>
        <taxon>Epsilonproteobacteria</taxon>
        <taxon>Campylobacterales</taxon>
        <taxon>Helicobacteraceae</taxon>
        <taxon>Helicobacter</taxon>
    </lineage>
</organism>
<dbReference type="PATRIC" id="fig|992056.3.peg.54"/>
<accession>I9U2H0</accession>
<protein>
    <submittedName>
        <fullName evidence="1">Uncharacterized protein</fullName>
    </submittedName>
</protein>
<comment type="caution">
    <text evidence="1">The sequence shown here is derived from an EMBL/GenBank/DDBJ whole genome shotgun (WGS) entry which is preliminary data.</text>
</comment>
<dbReference type="Proteomes" id="UP000005323">
    <property type="component" value="Unassembled WGS sequence"/>
</dbReference>
<reference evidence="1 2" key="1">
    <citation type="journal article" date="2013" name="Pathog. Dis.">
        <title>Genome sequences of 65 Helicobacter pylori strains isolated from asymptomatic individuals and patients with gastric cancer, peptic ulcer disease, or gastritis.</title>
        <authorList>
            <person name="Blanchard T.G."/>
            <person name="Czinn S.J."/>
            <person name="Correa P."/>
            <person name="Nakazawa T."/>
            <person name="Keelan M."/>
            <person name="Morningstar L."/>
            <person name="Santana-Cruz I."/>
            <person name="Maroo A."/>
            <person name="McCracken C."/>
            <person name="Shefchek K."/>
            <person name="Daugherty S."/>
            <person name="Song Y."/>
            <person name="Fraser C.M."/>
            <person name="Fricke W.F."/>
        </authorList>
    </citation>
    <scope>NUCLEOTIDE SEQUENCE [LARGE SCALE GENOMIC DNA]</scope>
    <source>
        <strain evidence="1 2">Hp A-26</strain>
    </source>
</reference>
<gene>
    <name evidence="1" type="ORF">HPHPA26_0054</name>
</gene>
<sequence>MGLFLSFGAFACGYLKITALWCEILTLLNKALRFLKA</sequence>
<evidence type="ECO:0000313" key="1">
    <source>
        <dbReference type="EMBL" id="EJB76171.1"/>
    </source>
</evidence>
<dbReference type="AlphaFoldDB" id="I9U2H0"/>
<proteinExistence type="predicted"/>
<evidence type="ECO:0000313" key="2">
    <source>
        <dbReference type="Proteomes" id="UP000005323"/>
    </source>
</evidence>
<name>I9U2H0_HELPX</name>